<dbReference type="EC" id="4.1.1.21" evidence="4 11"/>
<proteinExistence type="inferred from homology"/>
<dbReference type="Gene3D" id="3.40.50.1970">
    <property type="match status" value="1"/>
</dbReference>
<comment type="similarity">
    <text evidence="3 11">In the C-terminal section; belongs to the AIR carboxylase family. Class I subfamily.</text>
</comment>
<dbReference type="EMBL" id="CAJVRL010000100">
    <property type="protein sequence ID" value="CAG8960552.1"/>
    <property type="molecule type" value="Genomic_DNA"/>
</dbReference>
<dbReference type="InterPro" id="IPR011761">
    <property type="entry name" value="ATP-grasp"/>
</dbReference>
<dbReference type="InterPro" id="IPR016185">
    <property type="entry name" value="PreATP-grasp_dom_sf"/>
</dbReference>
<keyword evidence="10 11" id="KW-0456">Lyase</keyword>
<feature type="domain" description="ATP-grasp" evidence="12">
    <location>
        <begin position="117"/>
        <end position="313"/>
    </location>
</feature>
<dbReference type="SUPFAM" id="SSF56059">
    <property type="entry name" value="Glutathione synthetase ATP-binding domain-like"/>
    <property type="match status" value="1"/>
</dbReference>
<dbReference type="GO" id="GO:0006189">
    <property type="term" value="P:'de novo' IMP biosynthetic process"/>
    <property type="evidence" value="ECO:0007669"/>
    <property type="project" value="UniProtKB-UniRule"/>
</dbReference>
<evidence type="ECO:0000256" key="4">
    <source>
        <dbReference type="ARBA" id="ARBA00012329"/>
    </source>
</evidence>
<name>A0A9N9LBR3_9HELO</name>
<evidence type="ECO:0000256" key="3">
    <source>
        <dbReference type="ARBA" id="ARBA00006114"/>
    </source>
</evidence>
<dbReference type="Pfam" id="PF17769">
    <property type="entry name" value="PurK_C"/>
    <property type="match status" value="1"/>
</dbReference>
<dbReference type="Proteomes" id="UP000696280">
    <property type="component" value="Unassembled WGS sequence"/>
</dbReference>
<sequence>MERTIGLLGGGQLGQMLCEASNPLGIKVIILDAENSPAKQVNAKTPHLNGSFVDAEKIRELARQADILTVEIEHVDTHVLEEVAEKGVEITENDGSKRIKKVEVQPSWKTLRTIQDKYLQKSHFTQNGVATVVSRDADGDLREVGEELGYPFMLKARKDAYDGRGNFPVKSPADIKEALEVLKDRSLYAEKWANFKLELAVMVVKTVDEASQDSKGTIAYPAVETIHEDSVCKLVYLPPRGVTGKQQKEAQDLARKAVGSLWGKGVFGVELFLMENGELIVNEIAPRPHNSGHYTIEACPTMSQYKSQLLSILGIMPSFPNNTIPAMVPSAIMLNVLGGSSKSSHNKLMSEAVQIPTAALHMYGKDSKPGRKIGHITVVAASPSQGESLIEPLISLADNMRAERKGISPVESKSSPSRSLSRGPLIAITMGSDSDLPVLKPGLALLETLSIPYHVTITSAHRTPARMMDFASSAVASGFKVIIAAAGGAAHLPGMIAACTPLPVIGVPVKGSTLDGMDSLLSIVQMPRGVPVATVAINNSINAALLAARILGATDPAIQEKLVEFAKNSEEEVCGKAGKLESIGFEKYLAK</sequence>
<dbReference type="Gene3D" id="3.30.470.20">
    <property type="entry name" value="ATP-grasp fold, B domain"/>
    <property type="match status" value="1"/>
</dbReference>
<dbReference type="GO" id="GO:0004638">
    <property type="term" value="F:phosphoribosylaminoimidazole carboxylase activity"/>
    <property type="evidence" value="ECO:0007669"/>
    <property type="project" value="UniProtKB-UniRule"/>
</dbReference>
<dbReference type="InterPro" id="IPR005875">
    <property type="entry name" value="PurK"/>
</dbReference>
<dbReference type="HAMAP" id="MF_01929">
    <property type="entry name" value="PurE_classI"/>
    <property type="match status" value="1"/>
</dbReference>
<dbReference type="PANTHER" id="PTHR11609">
    <property type="entry name" value="PURINE BIOSYNTHESIS PROTEIN 6/7, PUR6/7"/>
    <property type="match status" value="1"/>
</dbReference>
<evidence type="ECO:0000259" key="12">
    <source>
        <dbReference type="PROSITE" id="PS50975"/>
    </source>
</evidence>
<evidence type="ECO:0000256" key="8">
    <source>
        <dbReference type="ARBA" id="ARBA00022793"/>
    </source>
</evidence>
<evidence type="ECO:0000256" key="7">
    <source>
        <dbReference type="ARBA" id="ARBA00022755"/>
    </source>
</evidence>
<keyword evidence="6 11" id="KW-0547">Nucleotide-binding</keyword>
<comment type="caution">
    <text evidence="13">The sequence shown here is derived from an EMBL/GenBank/DDBJ whole genome shotgun (WGS) entry which is preliminary data.</text>
</comment>
<dbReference type="InterPro" id="IPR040686">
    <property type="entry name" value="PurK_C"/>
</dbReference>
<evidence type="ECO:0000313" key="13">
    <source>
        <dbReference type="EMBL" id="CAG8960552.1"/>
    </source>
</evidence>
<dbReference type="SUPFAM" id="SSF52440">
    <property type="entry name" value="PreATP-grasp domain"/>
    <property type="match status" value="1"/>
</dbReference>
<dbReference type="InterPro" id="IPR013815">
    <property type="entry name" value="ATP_grasp_subdomain_1"/>
</dbReference>
<dbReference type="InterPro" id="IPR054350">
    <property type="entry name" value="PurT/PurK_preATP-grasp"/>
</dbReference>
<comment type="catalytic activity">
    <reaction evidence="1 11">
        <text>5-amino-1-(5-phospho-D-ribosyl)imidazole-4-carboxylate + H(+) = 5-amino-1-(5-phospho-beta-D-ribosyl)imidazole + CO2</text>
        <dbReference type="Rhea" id="RHEA:10792"/>
        <dbReference type="ChEBI" id="CHEBI:15378"/>
        <dbReference type="ChEBI" id="CHEBI:16526"/>
        <dbReference type="ChEBI" id="CHEBI:77657"/>
        <dbReference type="ChEBI" id="CHEBI:137981"/>
        <dbReference type="EC" id="4.1.1.21"/>
    </reaction>
</comment>
<accession>A0A9N9LBR3</accession>
<dbReference type="Gene3D" id="3.40.50.20">
    <property type="match status" value="1"/>
</dbReference>
<dbReference type="OrthoDB" id="15425at2759"/>
<dbReference type="Gene3D" id="3.30.1490.20">
    <property type="entry name" value="ATP-grasp fold, A domain"/>
    <property type="match status" value="1"/>
</dbReference>
<dbReference type="GO" id="GO:0046872">
    <property type="term" value="F:metal ion binding"/>
    <property type="evidence" value="ECO:0007669"/>
    <property type="project" value="InterPro"/>
</dbReference>
<organism evidence="13 14">
    <name type="scientific">Hymenoscyphus fraxineus</name>
    <dbReference type="NCBI Taxonomy" id="746836"/>
    <lineage>
        <taxon>Eukaryota</taxon>
        <taxon>Fungi</taxon>
        <taxon>Dikarya</taxon>
        <taxon>Ascomycota</taxon>
        <taxon>Pezizomycotina</taxon>
        <taxon>Leotiomycetes</taxon>
        <taxon>Helotiales</taxon>
        <taxon>Helotiaceae</taxon>
        <taxon>Hymenoscyphus</taxon>
    </lineage>
</organism>
<evidence type="ECO:0000256" key="5">
    <source>
        <dbReference type="ARBA" id="ARBA00021059"/>
    </source>
</evidence>
<evidence type="ECO:0000256" key="10">
    <source>
        <dbReference type="ARBA" id="ARBA00023239"/>
    </source>
</evidence>
<dbReference type="HAMAP" id="MF_01928">
    <property type="entry name" value="PurK"/>
    <property type="match status" value="1"/>
</dbReference>
<dbReference type="SMART" id="SM01001">
    <property type="entry name" value="AIRC"/>
    <property type="match status" value="1"/>
</dbReference>
<evidence type="ECO:0000256" key="11">
    <source>
        <dbReference type="PIRNR" id="PIRNR001340"/>
    </source>
</evidence>
<keyword evidence="7 11" id="KW-0658">Purine biosynthesis</keyword>
<dbReference type="Pfam" id="PF22660">
    <property type="entry name" value="RS_preATP-grasp-like"/>
    <property type="match status" value="1"/>
</dbReference>
<dbReference type="PANTHER" id="PTHR11609:SF5">
    <property type="entry name" value="PHOSPHORIBOSYLAMINOIMIDAZOLE CARBOXYLASE"/>
    <property type="match status" value="1"/>
</dbReference>
<dbReference type="Pfam" id="PF02222">
    <property type="entry name" value="ATP-grasp"/>
    <property type="match status" value="1"/>
</dbReference>
<comment type="pathway">
    <text evidence="2 11">Purine metabolism; IMP biosynthesis via de novo pathway; 5-amino-1-(5-phospho-D-ribosyl)imidazole-4-carboxylate from 5-amino-1-(5-phospho-D-ribosyl)imidazole (carboxylase route): step 1/1.</text>
</comment>
<gene>
    <name evidence="13" type="ORF">HYFRA_00013375</name>
</gene>
<dbReference type="InterPro" id="IPR016301">
    <property type="entry name" value="Ade2_fungi/plant"/>
</dbReference>
<evidence type="ECO:0000256" key="1">
    <source>
        <dbReference type="ARBA" id="ARBA00001244"/>
    </source>
</evidence>
<dbReference type="InterPro" id="IPR033747">
    <property type="entry name" value="PurE_ClassI"/>
</dbReference>
<evidence type="ECO:0000313" key="14">
    <source>
        <dbReference type="Proteomes" id="UP000696280"/>
    </source>
</evidence>
<evidence type="ECO:0000256" key="2">
    <source>
        <dbReference type="ARBA" id="ARBA00004747"/>
    </source>
</evidence>
<keyword evidence="9 11" id="KW-0067">ATP-binding</keyword>
<dbReference type="GO" id="GO:0005524">
    <property type="term" value="F:ATP binding"/>
    <property type="evidence" value="ECO:0007669"/>
    <property type="project" value="UniProtKB-UniRule"/>
</dbReference>
<protein>
    <recommendedName>
        <fullName evidence="5 11">Phosphoribosylaminoimidazole carboxylase</fullName>
        <ecNumber evidence="4 11">4.1.1.21</ecNumber>
    </recommendedName>
</protein>
<dbReference type="PROSITE" id="PS50975">
    <property type="entry name" value="ATP_GRASP"/>
    <property type="match status" value="1"/>
</dbReference>
<dbReference type="InterPro" id="IPR000031">
    <property type="entry name" value="PurE_dom"/>
</dbReference>
<keyword evidence="8 11" id="KW-0210">Decarboxylase</keyword>
<dbReference type="NCBIfam" id="TIGR01161">
    <property type="entry name" value="purK"/>
    <property type="match status" value="1"/>
</dbReference>
<dbReference type="NCBIfam" id="TIGR01162">
    <property type="entry name" value="purE"/>
    <property type="match status" value="1"/>
</dbReference>
<dbReference type="InterPro" id="IPR011054">
    <property type="entry name" value="Rudment_hybrid_motif"/>
</dbReference>
<reference evidence="13" key="1">
    <citation type="submission" date="2021-07" db="EMBL/GenBank/DDBJ databases">
        <authorList>
            <person name="Durling M."/>
        </authorList>
    </citation>
    <scope>NUCLEOTIDE SEQUENCE</scope>
</reference>
<dbReference type="SUPFAM" id="SSF52255">
    <property type="entry name" value="N5-CAIR mutase (phosphoribosylaminoimidazole carboxylase, PurE)"/>
    <property type="match status" value="1"/>
</dbReference>
<dbReference type="Pfam" id="PF00731">
    <property type="entry name" value="AIRC"/>
    <property type="match status" value="1"/>
</dbReference>
<dbReference type="AlphaFoldDB" id="A0A9N9LBR3"/>
<evidence type="ECO:0000256" key="6">
    <source>
        <dbReference type="ARBA" id="ARBA00022741"/>
    </source>
</evidence>
<evidence type="ECO:0000256" key="9">
    <source>
        <dbReference type="ARBA" id="ARBA00022840"/>
    </source>
</evidence>
<dbReference type="PIRSF" id="PIRSF001340">
    <property type="entry name" value="AIR_carboxylase"/>
    <property type="match status" value="1"/>
</dbReference>
<keyword evidence="14" id="KW-1185">Reference proteome</keyword>
<dbReference type="InterPro" id="IPR003135">
    <property type="entry name" value="ATP-grasp_carboxylate-amine"/>
</dbReference>
<dbReference type="SUPFAM" id="SSF51246">
    <property type="entry name" value="Rudiment single hybrid motif"/>
    <property type="match status" value="1"/>
</dbReference>